<sequence>MGQLDGRTAVVTGGSSGIGLATAKRFAAEGAHVFVTGRREAALEKAVAEIGDATAVVGDIGVAADVERLYERVRERGQGLDVLFANAALNLLGTLEEFTEADHDRVFDTNVKGTFLTVQKALPLLNPGASVVLASSTSAGSGADRFGFYGASKAAVRAYGRTWASELAPRGIRVNVITPGPTDTTMFDDVFGAQADEVRAQAGAGLPAKRIGDPDEIASAVLFLASPQSSYAYGTDLQVDGGQTQV</sequence>
<dbReference type="InterPro" id="IPR002347">
    <property type="entry name" value="SDR_fam"/>
</dbReference>
<protein>
    <submittedName>
        <fullName evidence="4">Glucose 1-dehydrogenase</fullName>
        <ecNumber evidence="4">1.1.1.47</ecNumber>
    </submittedName>
</protein>
<evidence type="ECO:0000313" key="5">
    <source>
        <dbReference type="Proteomes" id="UP001494902"/>
    </source>
</evidence>
<evidence type="ECO:0000259" key="3">
    <source>
        <dbReference type="SMART" id="SM00822"/>
    </source>
</evidence>
<evidence type="ECO:0000256" key="2">
    <source>
        <dbReference type="ARBA" id="ARBA00023002"/>
    </source>
</evidence>
<dbReference type="Pfam" id="PF13561">
    <property type="entry name" value="adh_short_C2"/>
    <property type="match status" value="1"/>
</dbReference>
<dbReference type="Proteomes" id="UP001494902">
    <property type="component" value="Unassembled WGS sequence"/>
</dbReference>
<feature type="domain" description="Ketoreductase" evidence="3">
    <location>
        <begin position="7"/>
        <end position="180"/>
    </location>
</feature>
<keyword evidence="2 4" id="KW-0560">Oxidoreductase</keyword>
<dbReference type="PRINTS" id="PR00081">
    <property type="entry name" value="GDHRDH"/>
</dbReference>
<dbReference type="EC" id="1.1.1.47" evidence="4"/>
<dbReference type="GO" id="GO:0047936">
    <property type="term" value="F:glucose 1-dehydrogenase [NAD(P)+] activity"/>
    <property type="evidence" value="ECO:0007669"/>
    <property type="project" value="UniProtKB-EC"/>
</dbReference>
<comment type="similarity">
    <text evidence="1">Belongs to the short-chain dehydrogenases/reductases (SDR) family.</text>
</comment>
<dbReference type="InterPro" id="IPR036291">
    <property type="entry name" value="NAD(P)-bd_dom_sf"/>
</dbReference>
<dbReference type="PANTHER" id="PTHR43477:SF1">
    <property type="entry name" value="DIHYDROANTICAPSIN 7-DEHYDROGENASE"/>
    <property type="match status" value="1"/>
</dbReference>
<dbReference type="CDD" id="cd05233">
    <property type="entry name" value="SDR_c"/>
    <property type="match status" value="1"/>
</dbReference>
<dbReference type="PANTHER" id="PTHR43477">
    <property type="entry name" value="DIHYDROANTICAPSIN 7-DEHYDROGENASE"/>
    <property type="match status" value="1"/>
</dbReference>
<dbReference type="SUPFAM" id="SSF51735">
    <property type="entry name" value="NAD(P)-binding Rossmann-fold domains"/>
    <property type="match status" value="1"/>
</dbReference>
<evidence type="ECO:0000313" key="4">
    <source>
        <dbReference type="EMBL" id="MEQ3549057.1"/>
    </source>
</evidence>
<name>A0ABV1K3L6_9PSEU</name>
<dbReference type="InterPro" id="IPR057326">
    <property type="entry name" value="KR_dom"/>
</dbReference>
<gene>
    <name evidence="4" type="ORF">WIS52_01125</name>
</gene>
<dbReference type="InterPro" id="IPR051122">
    <property type="entry name" value="SDR_DHRS6-like"/>
</dbReference>
<reference evidence="4 5" key="1">
    <citation type="submission" date="2024-03" db="EMBL/GenBank/DDBJ databases">
        <title>Draft genome sequence of Pseudonocardia nematodicida JCM 31783.</title>
        <authorList>
            <person name="Butdee W."/>
            <person name="Duangmal K."/>
        </authorList>
    </citation>
    <scope>NUCLEOTIDE SEQUENCE [LARGE SCALE GENOMIC DNA]</scope>
    <source>
        <strain evidence="4 5">JCM 31783</strain>
    </source>
</reference>
<dbReference type="Gene3D" id="3.40.50.720">
    <property type="entry name" value="NAD(P)-binding Rossmann-like Domain"/>
    <property type="match status" value="1"/>
</dbReference>
<comment type="caution">
    <text evidence="4">The sequence shown here is derived from an EMBL/GenBank/DDBJ whole genome shotgun (WGS) entry which is preliminary data.</text>
</comment>
<dbReference type="RefSeq" id="WP_349296148.1">
    <property type="nucleotide sequence ID" value="NZ_JBEDNQ010000001.1"/>
</dbReference>
<dbReference type="PROSITE" id="PS00061">
    <property type="entry name" value="ADH_SHORT"/>
    <property type="match status" value="1"/>
</dbReference>
<dbReference type="NCBIfam" id="NF005559">
    <property type="entry name" value="PRK07231.1"/>
    <property type="match status" value="1"/>
</dbReference>
<keyword evidence="5" id="KW-1185">Reference proteome</keyword>
<evidence type="ECO:0000256" key="1">
    <source>
        <dbReference type="ARBA" id="ARBA00006484"/>
    </source>
</evidence>
<dbReference type="SMART" id="SM00822">
    <property type="entry name" value="PKS_KR"/>
    <property type="match status" value="1"/>
</dbReference>
<proteinExistence type="inferred from homology"/>
<dbReference type="EMBL" id="JBEDNQ010000001">
    <property type="protein sequence ID" value="MEQ3549057.1"/>
    <property type="molecule type" value="Genomic_DNA"/>
</dbReference>
<accession>A0ABV1K3L6</accession>
<organism evidence="4 5">
    <name type="scientific">Pseudonocardia nematodicida</name>
    <dbReference type="NCBI Taxonomy" id="1206997"/>
    <lineage>
        <taxon>Bacteria</taxon>
        <taxon>Bacillati</taxon>
        <taxon>Actinomycetota</taxon>
        <taxon>Actinomycetes</taxon>
        <taxon>Pseudonocardiales</taxon>
        <taxon>Pseudonocardiaceae</taxon>
        <taxon>Pseudonocardia</taxon>
    </lineage>
</organism>
<dbReference type="InterPro" id="IPR020904">
    <property type="entry name" value="Sc_DH/Rdtase_CS"/>
</dbReference>